<keyword evidence="3" id="KW-1185">Reference proteome</keyword>
<evidence type="ECO:0000313" key="2">
    <source>
        <dbReference type="EMBL" id="REG82477.1"/>
    </source>
</evidence>
<evidence type="ECO:0000313" key="3">
    <source>
        <dbReference type="Proteomes" id="UP000256405"/>
    </source>
</evidence>
<dbReference type="OrthoDB" id="1433785at2"/>
<reference evidence="2 3" key="1">
    <citation type="submission" date="2018-08" db="EMBL/GenBank/DDBJ databases">
        <title>Genomic Encyclopedia of Archaeal and Bacterial Type Strains, Phase II (KMG-II): from individual species to whole genera.</title>
        <authorList>
            <person name="Goeker M."/>
        </authorList>
    </citation>
    <scope>NUCLEOTIDE SEQUENCE [LARGE SCALE GENOMIC DNA]</scope>
    <source>
        <strain evidence="2 3">DSM 15986</strain>
    </source>
</reference>
<gene>
    <name evidence="2" type="ORF">C8N25_1216</name>
</gene>
<dbReference type="EMBL" id="QUNF01000021">
    <property type="protein sequence ID" value="REG82477.1"/>
    <property type="molecule type" value="Genomic_DNA"/>
</dbReference>
<feature type="chain" id="PRO_5017560123" description="Lipocalin-like protein" evidence="1">
    <location>
        <begin position="22"/>
        <end position="128"/>
    </location>
</feature>
<dbReference type="Proteomes" id="UP000256405">
    <property type="component" value="Unassembled WGS sequence"/>
</dbReference>
<keyword evidence="1" id="KW-0732">Signal</keyword>
<organism evidence="2 3">
    <name type="scientific">Algoriphagus antarcticus</name>
    <dbReference type="NCBI Taxonomy" id="238540"/>
    <lineage>
        <taxon>Bacteria</taxon>
        <taxon>Pseudomonadati</taxon>
        <taxon>Bacteroidota</taxon>
        <taxon>Cytophagia</taxon>
        <taxon>Cytophagales</taxon>
        <taxon>Cyclobacteriaceae</taxon>
        <taxon>Algoriphagus</taxon>
    </lineage>
</organism>
<dbReference type="AlphaFoldDB" id="A0A3E0DIF4"/>
<sequence>MRIIAILLRICPLLTFGQANEAINEKANKLNGTWMLERYERDSLERPQEILNRTFVEKTFIKNHLTKKEESESGYVMEFSFDFNGQSFQQEYFEYRPKKHEDDWIEINTDSPFLEFKIKNDEVYIHMT</sequence>
<evidence type="ECO:0008006" key="4">
    <source>
        <dbReference type="Google" id="ProtNLM"/>
    </source>
</evidence>
<name>A0A3E0DIF4_9BACT</name>
<dbReference type="RefSeq" id="WP_140160652.1">
    <property type="nucleotide sequence ID" value="NZ_MSSW01000096.1"/>
</dbReference>
<proteinExistence type="predicted"/>
<accession>A0A3E0DIF4</accession>
<comment type="caution">
    <text evidence="2">The sequence shown here is derived from an EMBL/GenBank/DDBJ whole genome shotgun (WGS) entry which is preliminary data.</text>
</comment>
<feature type="signal peptide" evidence="1">
    <location>
        <begin position="1"/>
        <end position="21"/>
    </location>
</feature>
<evidence type="ECO:0000256" key="1">
    <source>
        <dbReference type="SAM" id="SignalP"/>
    </source>
</evidence>
<protein>
    <recommendedName>
        <fullName evidence="4">Lipocalin-like protein</fullName>
    </recommendedName>
</protein>